<accession>A0A1Q3FP06</accession>
<evidence type="ECO:0000256" key="6">
    <source>
        <dbReference type="ARBA" id="ARBA00022729"/>
    </source>
</evidence>
<dbReference type="InterPro" id="IPR036156">
    <property type="entry name" value="Beta-gal/glucu_dom_sf"/>
</dbReference>
<dbReference type="InterPro" id="IPR050887">
    <property type="entry name" value="Beta-mannosidase_GH2"/>
</dbReference>
<dbReference type="GO" id="GO:0005764">
    <property type="term" value="C:lysosome"/>
    <property type="evidence" value="ECO:0007669"/>
    <property type="project" value="UniProtKB-SubCell"/>
</dbReference>
<dbReference type="InterPro" id="IPR013783">
    <property type="entry name" value="Ig-like_fold"/>
</dbReference>
<dbReference type="AlphaFoldDB" id="A0A1Q3FP06"/>
<feature type="signal peptide" evidence="12">
    <location>
        <begin position="1"/>
        <end position="26"/>
    </location>
</feature>
<evidence type="ECO:0000256" key="5">
    <source>
        <dbReference type="ARBA" id="ARBA00012754"/>
    </source>
</evidence>
<dbReference type="FunFam" id="2.60.120.260:FF:000060">
    <property type="entry name" value="Probable beta-mannosidase"/>
    <property type="match status" value="1"/>
</dbReference>
<dbReference type="Gene3D" id="2.60.120.260">
    <property type="entry name" value="Galactose-binding domain-like"/>
    <property type="match status" value="1"/>
</dbReference>
<dbReference type="Pfam" id="PF22666">
    <property type="entry name" value="Glyco_hydro_2_N2"/>
    <property type="match status" value="1"/>
</dbReference>
<evidence type="ECO:0000259" key="13">
    <source>
        <dbReference type="Pfam" id="PF17786"/>
    </source>
</evidence>
<dbReference type="GO" id="GO:0006516">
    <property type="term" value="P:glycoprotein catabolic process"/>
    <property type="evidence" value="ECO:0007669"/>
    <property type="project" value="TreeGrafter"/>
</dbReference>
<keyword evidence="8" id="KW-0325">Glycoprotein</keyword>
<dbReference type="PANTHER" id="PTHR43730">
    <property type="entry name" value="BETA-MANNOSIDASE"/>
    <property type="match status" value="1"/>
</dbReference>
<feature type="domain" description="Mannosidase Ig/CBM-like" evidence="13">
    <location>
        <begin position="719"/>
        <end position="812"/>
    </location>
</feature>
<evidence type="ECO:0000256" key="1">
    <source>
        <dbReference type="ARBA" id="ARBA00000829"/>
    </source>
</evidence>
<evidence type="ECO:0000256" key="10">
    <source>
        <dbReference type="ARBA" id="ARBA00023295"/>
    </source>
</evidence>
<dbReference type="PANTHER" id="PTHR43730:SF1">
    <property type="entry name" value="BETA-MANNOSIDASE"/>
    <property type="match status" value="1"/>
</dbReference>
<comment type="catalytic activity">
    <reaction evidence="1">
        <text>Hydrolysis of terminal, non-reducing beta-D-mannose residues in beta-D-mannosides.</text>
        <dbReference type="EC" id="3.2.1.25"/>
    </reaction>
</comment>
<keyword evidence="10" id="KW-0326">Glycosidase</keyword>
<dbReference type="GO" id="GO:0004567">
    <property type="term" value="F:beta-mannosidase activity"/>
    <property type="evidence" value="ECO:0007669"/>
    <property type="project" value="UniProtKB-EC"/>
</dbReference>
<dbReference type="InterPro" id="IPR017853">
    <property type="entry name" value="GH"/>
</dbReference>
<dbReference type="InterPro" id="IPR054593">
    <property type="entry name" value="Beta-mannosidase-like_N2"/>
</dbReference>
<feature type="domain" description="Beta-mannosidase-like galactose-binding" evidence="14">
    <location>
        <begin position="38"/>
        <end position="217"/>
    </location>
</feature>
<evidence type="ECO:0000256" key="2">
    <source>
        <dbReference type="ARBA" id="ARBA00004371"/>
    </source>
</evidence>
<protein>
    <recommendedName>
        <fullName evidence="5">beta-mannosidase</fullName>
        <ecNumber evidence="5">3.2.1.25</ecNumber>
    </recommendedName>
    <alternativeName>
        <fullName evidence="11">Mannanase</fullName>
    </alternativeName>
</protein>
<dbReference type="SUPFAM" id="SSF51445">
    <property type="entry name" value="(Trans)glycosidases"/>
    <property type="match status" value="1"/>
</dbReference>
<dbReference type="EMBL" id="GFDL01005829">
    <property type="protein sequence ID" value="JAV29216.1"/>
    <property type="molecule type" value="Transcribed_RNA"/>
</dbReference>
<proteinExistence type="inferred from homology"/>
<dbReference type="Gene3D" id="3.20.20.80">
    <property type="entry name" value="Glycosidases"/>
    <property type="match status" value="1"/>
</dbReference>
<keyword evidence="7" id="KW-0378">Hydrolase</keyword>
<sequence length="913" mass="105393">MLDTLKFFLFVILLLITILLNQNVISKKSGERDLSQFWRLENSNGTLKMENQSIPSGVYTALEAALIIESILDHKNDLTTKWIALDNWTYTLDVACDVQDLNFTNVVLTLHGVDTFADVYLNDELLGSTDNMFVRYRFNVRRQLRHECKNTSKLRIELKSPVTTAKALAAQYEQLKVVPECPPEVYHGECHVNLIRKMQASFAWDWGLAAPSMGIWKPVRLEFYDSAKIRDVTFVLSDEETEWSVQIGVHLETGTVARRVKGTLTFKLIGIEVDSPVVTVDETSSEAGELYVKGFMTVKKHVVKLWWPNGYGPQPLYNLYVKWEDDLINSIQLRDRETLISEKIVRVGFRSVQLRQEKANDRGLMFYFLVNEIPIFMKGSNWIPSSVLPESSYDENYVKFLLYAARDANMNMLRVWGGGVYESDYFYQLADELGILIWHDLMFACSTYPADDNFLENVQLEVRQNIRRIQHHPSIALWATNNENEVAIQQNWYGTNGNKNLYVEDYKKLYVETIKPVIDREDEWRTVLISSPSNGKKSVEDGYISANPQDPLYGDVHYYNYDLDGWNPVVYRGGRFVSEYGYQSYPAYTSWPVRVLNNEELADLIDHRQHSPLRNVPIKTMIEKNLPMPVETSPNYWRDMIYLSQVSQAMIVKTETEVYRSKRLEHGTMGALYWQLNDVWIAPSWSSIEYGGKFKILQYWMKEMLAANHVVAYINTLKRLDVYAIRDSLGTEEQWKIEVNLHRWDSFMPIDKITYDNITVPENTVIKVDSYDIYEHLHKKNLSPKDHLLLINLYRNGAKEAENFVFLDKVKNAAQLANPNVKLTLATVNCNPANSIVRVSIEISVSKPVAFLYMELTPENSALKQCQFSRNGFLQFSPIQTVYMQCVDPGCKSKLASSDISTLSVNKLMKQRS</sequence>
<dbReference type="FunFam" id="3.20.20.80:FF:000050">
    <property type="entry name" value="Beta-mannosidase B"/>
    <property type="match status" value="1"/>
</dbReference>
<comment type="pathway">
    <text evidence="3">Glycan metabolism; N-glycan degradation.</text>
</comment>
<reference evidence="15" key="1">
    <citation type="submission" date="2017-01" db="EMBL/GenBank/DDBJ databases">
        <title>A deep insight into the sialotranscriptome of adult male and female Cluex tarsalis mosquitoes.</title>
        <authorList>
            <person name="Ribeiro J.M."/>
            <person name="Moreira F."/>
            <person name="Bernard K.A."/>
            <person name="Calvo E."/>
        </authorList>
    </citation>
    <scope>NUCLEOTIDE SEQUENCE</scope>
    <source>
        <strain evidence="15">Kern County</strain>
        <tissue evidence="15">Salivary glands</tissue>
    </source>
</reference>
<evidence type="ECO:0000256" key="8">
    <source>
        <dbReference type="ARBA" id="ARBA00023180"/>
    </source>
</evidence>
<evidence type="ECO:0000256" key="7">
    <source>
        <dbReference type="ARBA" id="ARBA00022801"/>
    </source>
</evidence>
<evidence type="ECO:0000256" key="4">
    <source>
        <dbReference type="ARBA" id="ARBA00007401"/>
    </source>
</evidence>
<dbReference type="Gene3D" id="2.60.40.10">
    <property type="entry name" value="Immunoglobulins"/>
    <property type="match status" value="2"/>
</dbReference>
<organism evidence="15">
    <name type="scientific">Culex tarsalis</name>
    <name type="common">Encephalitis mosquito</name>
    <dbReference type="NCBI Taxonomy" id="7177"/>
    <lineage>
        <taxon>Eukaryota</taxon>
        <taxon>Metazoa</taxon>
        <taxon>Ecdysozoa</taxon>
        <taxon>Arthropoda</taxon>
        <taxon>Hexapoda</taxon>
        <taxon>Insecta</taxon>
        <taxon>Pterygota</taxon>
        <taxon>Neoptera</taxon>
        <taxon>Endopterygota</taxon>
        <taxon>Diptera</taxon>
        <taxon>Nematocera</taxon>
        <taxon>Culicoidea</taxon>
        <taxon>Culicidae</taxon>
        <taxon>Culicinae</taxon>
        <taxon>Culicini</taxon>
        <taxon>Culex</taxon>
        <taxon>Culex</taxon>
    </lineage>
</organism>
<evidence type="ECO:0000256" key="3">
    <source>
        <dbReference type="ARBA" id="ARBA00004740"/>
    </source>
</evidence>
<keyword evidence="6 12" id="KW-0732">Signal</keyword>
<dbReference type="InterPro" id="IPR041447">
    <property type="entry name" value="Mannosidase_ig"/>
</dbReference>
<name>A0A1Q3FP06_CULTA</name>
<dbReference type="SUPFAM" id="SSF49303">
    <property type="entry name" value="beta-Galactosidase/glucuronidase domain"/>
    <property type="match status" value="2"/>
</dbReference>
<dbReference type="Pfam" id="PF17786">
    <property type="entry name" value="Mannosidase_ig"/>
    <property type="match status" value="1"/>
</dbReference>
<comment type="subcellular location">
    <subcellularLocation>
        <location evidence="2">Lysosome</location>
    </subcellularLocation>
</comment>
<evidence type="ECO:0000256" key="12">
    <source>
        <dbReference type="SAM" id="SignalP"/>
    </source>
</evidence>
<evidence type="ECO:0000256" key="9">
    <source>
        <dbReference type="ARBA" id="ARBA00023228"/>
    </source>
</evidence>
<feature type="chain" id="PRO_5012479062" description="beta-mannosidase" evidence="12">
    <location>
        <begin position="27"/>
        <end position="913"/>
    </location>
</feature>
<dbReference type="SUPFAM" id="SSF49785">
    <property type="entry name" value="Galactose-binding domain-like"/>
    <property type="match status" value="1"/>
</dbReference>
<dbReference type="EC" id="3.2.1.25" evidence="5"/>
<evidence type="ECO:0000313" key="15">
    <source>
        <dbReference type="EMBL" id="JAV29216.1"/>
    </source>
</evidence>
<comment type="similarity">
    <text evidence="4">Belongs to the glycosyl hydrolase 2 family.</text>
</comment>
<evidence type="ECO:0000259" key="14">
    <source>
        <dbReference type="Pfam" id="PF22666"/>
    </source>
</evidence>
<keyword evidence="9" id="KW-0458">Lysosome</keyword>
<evidence type="ECO:0000256" key="11">
    <source>
        <dbReference type="ARBA" id="ARBA00033445"/>
    </source>
</evidence>
<dbReference type="InterPro" id="IPR008979">
    <property type="entry name" value="Galactose-bd-like_sf"/>
</dbReference>